<organism evidence="1 2">
    <name type="scientific">Mikania micrantha</name>
    <name type="common">bitter vine</name>
    <dbReference type="NCBI Taxonomy" id="192012"/>
    <lineage>
        <taxon>Eukaryota</taxon>
        <taxon>Viridiplantae</taxon>
        <taxon>Streptophyta</taxon>
        <taxon>Embryophyta</taxon>
        <taxon>Tracheophyta</taxon>
        <taxon>Spermatophyta</taxon>
        <taxon>Magnoliopsida</taxon>
        <taxon>eudicotyledons</taxon>
        <taxon>Gunneridae</taxon>
        <taxon>Pentapetalae</taxon>
        <taxon>asterids</taxon>
        <taxon>campanulids</taxon>
        <taxon>Asterales</taxon>
        <taxon>Asteraceae</taxon>
        <taxon>Asteroideae</taxon>
        <taxon>Heliantheae alliance</taxon>
        <taxon>Eupatorieae</taxon>
        <taxon>Mikania</taxon>
    </lineage>
</organism>
<reference evidence="1 2" key="1">
    <citation type="submission" date="2019-05" db="EMBL/GenBank/DDBJ databases">
        <title>Mikania micrantha, genome provides insights into the molecular mechanism of rapid growth.</title>
        <authorList>
            <person name="Liu B."/>
        </authorList>
    </citation>
    <scope>NUCLEOTIDE SEQUENCE [LARGE SCALE GENOMIC DNA]</scope>
    <source>
        <strain evidence="1">NLD-2019</strain>
        <tissue evidence="1">Leaf</tissue>
    </source>
</reference>
<protein>
    <submittedName>
        <fullName evidence="1">Uncharacterized protein</fullName>
    </submittedName>
</protein>
<dbReference type="AlphaFoldDB" id="A0A5N6LL80"/>
<dbReference type="EMBL" id="SZYD01000051">
    <property type="protein sequence ID" value="KAD2256208.1"/>
    <property type="molecule type" value="Genomic_DNA"/>
</dbReference>
<accession>A0A5N6LL80</accession>
<evidence type="ECO:0000313" key="1">
    <source>
        <dbReference type="EMBL" id="KAD2256208.1"/>
    </source>
</evidence>
<sequence length="153" mass="17258">MAKQHNHKYHITLLFFITTENQPKPRYQQTWCGNGGELKKVIAITQICGSDPMFTELIGVVVETVKPNRKGIYFLLPSPPVGFIKTNENPKSRNHLPPTVAAMFSFCHIPSSKEVNGSSTDAIPRTKTYLIDWSQVRTDHQKNDVRVYCGAKA</sequence>
<gene>
    <name evidence="1" type="ORF">E3N88_41542</name>
</gene>
<evidence type="ECO:0000313" key="2">
    <source>
        <dbReference type="Proteomes" id="UP000326396"/>
    </source>
</evidence>
<comment type="caution">
    <text evidence="1">The sequence shown here is derived from an EMBL/GenBank/DDBJ whole genome shotgun (WGS) entry which is preliminary data.</text>
</comment>
<name>A0A5N6LL80_9ASTR</name>
<dbReference type="Proteomes" id="UP000326396">
    <property type="component" value="Unassembled WGS sequence"/>
</dbReference>
<keyword evidence="2" id="KW-1185">Reference proteome</keyword>
<proteinExistence type="predicted"/>